<evidence type="ECO:0000256" key="1">
    <source>
        <dbReference type="ARBA" id="ARBA00022734"/>
    </source>
</evidence>
<dbReference type="SUPFAM" id="SSF49899">
    <property type="entry name" value="Concanavalin A-like lectins/glucanases"/>
    <property type="match status" value="1"/>
</dbReference>
<reference evidence="4" key="1">
    <citation type="journal article" date="2019" name="bioRxiv">
        <title>The Genome of the Zebra Mussel, Dreissena polymorpha: A Resource for Invasive Species Research.</title>
        <authorList>
            <person name="McCartney M.A."/>
            <person name="Auch B."/>
            <person name="Kono T."/>
            <person name="Mallez S."/>
            <person name="Zhang Y."/>
            <person name="Obille A."/>
            <person name="Becker A."/>
            <person name="Abrahante J.E."/>
            <person name="Garbe J."/>
            <person name="Badalamenti J.P."/>
            <person name="Herman A."/>
            <person name="Mangelson H."/>
            <person name="Liachko I."/>
            <person name="Sullivan S."/>
            <person name="Sone E.D."/>
            <person name="Koren S."/>
            <person name="Silverstein K.A.T."/>
            <person name="Beckman K.B."/>
            <person name="Gohl D.M."/>
        </authorList>
    </citation>
    <scope>NUCLEOTIDE SEQUENCE</scope>
    <source>
        <strain evidence="4">Duluth1</strain>
        <tissue evidence="4">Whole animal</tissue>
    </source>
</reference>
<dbReference type="AlphaFoldDB" id="A0A9D4KRN7"/>
<dbReference type="Pfam" id="PF00337">
    <property type="entry name" value="Gal-bind_lectin"/>
    <property type="match status" value="1"/>
</dbReference>
<accession>A0A9D4KRN7</accession>
<organism evidence="4 5">
    <name type="scientific">Dreissena polymorpha</name>
    <name type="common">Zebra mussel</name>
    <name type="synonym">Mytilus polymorpha</name>
    <dbReference type="NCBI Taxonomy" id="45954"/>
    <lineage>
        <taxon>Eukaryota</taxon>
        <taxon>Metazoa</taxon>
        <taxon>Spiralia</taxon>
        <taxon>Lophotrochozoa</taxon>
        <taxon>Mollusca</taxon>
        <taxon>Bivalvia</taxon>
        <taxon>Autobranchia</taxon>
        <taxon>Heteroconchia</taxon>
        <taxon>Euheterodonta</taxon>
        <taxon>Imparidentia</taxon>
        <taxon>Neoheterodontei</taxon>
        <taxon>Myida</taxon>
        <taxon>Dreissenoidea</taxon>
        <taxon>Dreissenidae</taxon>
        <taxon>Dreissena</taxon>
    </lineage>
</organism>
<evidence type="ECO:0000313" key="4">
    <source>
        <dbReference type="EMBL" id="KAH3844540.1"/>
    </source>
</evidence>
<evidence type="ECO:0000259" key="3">
    <source>
        <dbReference type="PROSITE" id="PS51304"/>
    </source>
</evidence>
<reference evidence="4" key="2">
    <citation type="submission" date="2020-11" db="EMBL/GenBank/DDBJ databases">
        <authorList>
            <person name="McCartney M.A."/>
            <person name="Auch B."/>
            <person name="Kono T."/>
            <person name="Mallez S."/>
            <person name="Becker A."/>
            <person name="Gohl D.M."/>
            <person name="Silverstein K.A.T."/>
            <person name="Koren S."/>
            <person name="Bechman K.B."/>
            <person name="Herman A."/>
            <person name="Abrahante J.E."/>
            <person name="Garbe J."/>
        </authorList>
    </citation>
    <scope>NUCLEOTIDE SEQUENCE</scope>
    <source>
        <strain evidence="4">Duluth1</strain>
        <tissue evidence="4">Whole animal</tissue>
    </source>
</reference>
<evidence type="ECO:0000256" key="2">
    <source>
        <dbReference type="RuleBase" id="RU102079"/>
    </source>
</evidence>
<dbReference type="InterPro" id="IPR001079">
    <property type="entry name" value="Galectin_CRD"/>
</dbReference>
<dbReference type="PANTHER" id="PTHR11346">
    <property type="entry name" value="GALECTIN"/>
    <property type="match status" value="1"/>
</dbReference>
<dbReference type="Gene3D" id="2.60.120.200">
    <property type="match status" value="1"/>
</dbReference>
<dbReference type="GO" id="GO:0030246">
    <property type="term" value="F:carbohydrate binding"/>
    <property type="evidence" value="ECO:0007669"/>
    <property type="project" value="UniProtKB-UniRule"/>
</dbReference>
<dbReference type="PROSITE" id="PS51304">
    <property type="entry name" value="GALECTIN"/>
    <property type="match status" value="1"/>
</dbReference>
<dbReference type="InterPro" id="IPR044156">
    <property type="entry name" value="Galectin-like"/>
</dbReference>
<proteinExistence type="predicted"/>
<gene>
    <name evidence="4" type="ORF">DPMN_086799</name>
</gene>
<dbReference type="Proteomes" id="UP000828390">
    <property type="component" value="Unassembled WGS sequence"/>
</dbReference>
<keyword evidence="5" id="KW-1185">Reference proteome</keyword>
<sequence>MKRTQFYYLRTPNTPVDVQWLILIIVLYINGCRFSLYLQNGSENEPHEIAFVFDARFNFGSDHNKIVTNSKKGGAWGSEDHRHLAFPFHPEQDFRIKITVDDDSFKMKVNGEKFLEYEQKLSMKSINCIRIQNDIVIEEIKLK</sequence>
<dbReference type="CDD" id="cd00070">
    <property type="entry name" value="GLECT"/>
    <property type="match status" value="1"/>
</dbReference>
<keyword evidence="1 2" id="KW-0430">Lectin</keyword>
<dbReference type="SMART" id="SM00908">
    <property type="entry name" value="Gal-bind_lectin"/>
    <property type="match status" value="1"/>
</dbReference>
<dbReference type="PANTHER" id="PTHR11346:SF147">
    <property type="entry name" value="GALECTIN"/>
    <property type="match status" value="1"/>
</dbReference>
<name>A0A9D4KRN7_DREPO</name>
<dbReference type="EMBL" id="JAIWYP010000003">
    <property type="protein sequence ID" value="KAH3844540.1"/>
    <property type="molecule type" value="Genomic_DNA"/>
</dbReference>
<protein>
    <recommendedName>
        <fullName evidence="2">Galectin</fullName>
    </recommendedName>
</protein>
<feature type="domain" description="Galectin" evidence="3">
    <location>
        <begin position="8"/>
        <end position="143"/>
    </location>
</feature>
<dbReference type="InterPro" id="IPR013320">
    <property type="entry name" value="ConA-like_dom_sf"/>
</dbReference>
<dbReference type="SMART" id="SM00276">
    <property type="entry name" value="GLECT"/>
    <property type="match status" value="1"/>
</dbReference>
<evidence type="ECO:0000313" key="5">
    <source>
        <dbReference type="Proteomes" id="UP000828390"/>
    </source>
</evidence>
<comment type="caution">
    <text evidence="4">The sequence shown here is derived from an EMBL/GenBank/DDBJ whole genome shotgun (WGS) entry which is preliminary data.</text>
</comment>